<proteinExistence type="predicted"/>
<evidence type="ECO:0000313" key="2">
    <source>
        <dbReference type="Proteomes" id="UP001162501"/>
    </source>
</evidence>
<protein>
    <submittedName>
        <fullName evidence="1">Uncharacterized protein</fullName>
    </submittedName>
</protein>
<accession>A0AC59YAZ5</accession>
<evidence type="ECO:0000313" key="1">
    <source>
        <dbReference type="EMBL" id="CAM9538086.1"/>
    </source>
</evidence>
<sequence>MGTVTVKHPSRGQVGPSAPEPQAPSAAQALAPTLGSLAPSSLLRARLPLHLHRTAEHRAPSGESRRTEVPATLLTKFLNPPEPRS</sequence>
<dbReference type="EMBL" id="OX596096">
    <property type="protein sequence ID" value="CAM9538086.1"/>
    <property type="molecule type" value="Genomic_DNA"/>
</dbReference>
<gene>
    <name evidence="1" type="ORF">MRATA1EN22A_LOCUS3922</name>
</gene>
<organism evidence="1 2">
    <name type="scientific">Rangifer tarandus platyrhynchus</name>
    <name type="common">Svalbard reindeer</name>
    <dbReference type="NCBI Taxonomy" id="3082113"/>
    <lineage>
        <taxon>Eukaryota</taxon>
        <taxon>Metazoa</taxon>
        <taxon>Chordata</taxon>
        <taxon>Craniata</taxon>
        <taxon>Vertebrata</taxon>
        <taxon>Euteleostomi</taxon>
        <taxon>Mammalia</taxon>
        <taxon>Eutheria</taxon>
        <taxon>Laurasiatheria</taxon>
        <taxon>Artiodactyla</taxon>
        <taxon>Ruminantia</taxon>
        <taxon>Pecora</taxon>
        <taxon>Cervidae</taxon>
        <taxon>Odocoileinae</taxon>
        <taxon>Rangifer</taxon>
    </lineage>
</organism>
<name>A0AC59YAZ5_RANTA</name>
<reference evidence="1" key="1">
    <citation type="submission" date="2023-05" db="EMBL/GenBank/DDBJ databases">
        <authorList>
            <consortium name="ELIXIR-Norway"/>
        </authorList>
    </citation>
    <scope>NUCLEOTIDE SEQUENCE</scope>
</reference>
<reference evidence="1" key="2">
    <citation type="submission" date="2025-03" db="EMBL/GenBank/DDBJ databases">
        <authorList>
            <consortium name="ELIXIR-Norway"/>
            <consortium name="Elixir Norway"/>
        </authorList>
    </citation>
    <scope>NUCLEOTIDE SEQUENCE</scope>
</reference>
<dbReference type="Proteomes" id="UP001162501">
    <property type="component" value="Chromosome 12"/>
</dbReference>